<reference evidence="4" key="1">
    <citation type="submission" date="2020-10" db="EMBL/GenBank/DDBJ databases">
        <authorList>
            <person name="Han B."/>
            <person name="Lu T."/>
            <person name="Zhao Q."/>
            <person name="Huang X."/>
            <person name="Zhao Y."/>
        </authorList>
    </citation>
    <scope>NUCLEOTIDE SEQUENCE</scope>
</reference>
<comment type="similarity">
    <text evidence="1">Belongs to the peptidase A1 family.</text>
</comment>
<comment type="caution">
    <text evidence="4">The sequence shown here is derived from an EMBL/GenBank/DDBJ whole genome shotgun (WGS) entry which is preliminary data.</text>
</comment>
<dbReference type="InterPro" id="IPR032861">
    <property type="entry name" value="TAXi_N"/>
</dbReference>
<dbReference type="AlphaFoldDB" id="A0A811NHB7"/>
<keyword evidence="2" id="KW-1133">Transmembrane helix</keyword>
<dbReference type="OrthoDB" id="630709at2759"/>
<keyword evidence="5" id="KW-1185">Reference proteome</keyword>
<dbReference type="InterPro" id="IPR021109">
    <property type="entry name" value="Peptidase_aspartic_dom_sf"/>
</dbReference>
<dbReference type="PROSITE" id="PS51767">
    <property type="entry name" value="PEPTIDASE_A1"/>
    <property type="match status" value="1"/>
</dbReference>
<dbReference type="SUPFAM" id="SSF50630">
    <property type="entry name" value="Acid proteases"/>
    <property type="match status" value="1"/>
</dbReference>
<dbReference type="Gene3D" id="2.40.70.10">
    <property type="entry name" value="Acid Proteases"/>
    <property type="match status" value="2"/>
</dbReference>
<dbReference type="GO" id="GO:0004190">
    <property type="term" value="F:aspartic-type endopeptidase activity"/>
    <property type="evidence" value="ECO:0007669"/>
    <property type="project" value="InterPro"/>
</dbReference>
<feature type="domain" description="Peptidase A1" evidence="3">
    <location>
        <begin position="258"/>
        <end position="522"/>
    </location>
</feature>
<evidence type="ECO:0000256" key="1">
    <source>
        <dbReference type="ARBA" id="ARBA00007447"/>
    </source>
</evidence>
<keyword evidence="2" id="KW-0812">Transmembrane</keyword>
<keyword evidence="2" id="KW-0472">Membrane</keyword>
<dbReference type="PANTHER" id="PTHR13683">
    <property type="entry name" value="ASPARTYL PROTEASES"/>
    <property type="match status" value="1"/>
</dbReference>
<evidence type="ECO:0000256" key="2">
    <source>
        <dbReference type="SAM" id="Phobius"/>
    </source>
</evidence>
<dbReference type="Pfam" id="PF00026">
    <property type="entry name" value="Asp"/>
    <property type="match status" value="1"/>
</dbReference>
<dbReference type="GO" id="GO:0006508">
    <property type="term" value="P:proteolysis"/>
    <property type="evidence" value="ECO:0007669"/>
    <property type="project" value="InterPro"/>
</dbReference>
<accession>A0A811NHB7</accession>
<organism evidence="4 5">
    <name type="scientific">Miscanthus lutarioriparius</name>
    <dbReference type="NCBI Taxonomy" id="422564"/>
    <lineage>
        <taxon>Eukaryota</taxon>
        <taxon>Viridiplantae</taxon>
        <taxon>Streptophyta</taxon>
        <taxon>Embryophyta</taxon>
        <taxon>Tracheophyta</taxon>
        <taxon>Spermatophyta</taxon>
        <taxon>Magnoliopsida</taxon>
        <taxon>Liliopsida</taxon>
        <taxon>Poales</taxon>
        <taxon>Poaceae</taxon>
        <taxon>PACMAD clade</taxon>
        <taxon>Panicoideae</taxon>
        <taxon>Andropogonodae</taxon>
        <taxon>Andropogoneae</taxon>
        <taxon>Saccharinae</taxon>
        <taxon>Miscanthus</taxon>
    </lineage>
</organism>
<feature type="transmembrane region" description="Helical" evidence="2">
    <location>
        <begin position="58"/>
        <end position="77"/>
    </location>
</feature>
<dbReference type="InterPro" id="IPR001461">
    <property type="entry name" value="Aspartic_peptidase_A1"/>
</dbReference>
<proteinExistence type="inferred from homology"/>
<dbReference type="PANTHER" id="PTHR13683:SF764">
    <property type="entry name" value="ASPARTYL PROTEASE AED1"/>
    <property type="match status" value="1"/>
</dbReference>
<evidence type="ECO:0000259" key="3">
    <source>
        <dbReference type="PROSITE" id="PS51767"/>
    </source>
</evidence>
<dbReference type="Pfam" id="PF14543">
    <property type="entry name" value="TAXi_N"/>
    <property type="match status" value="1"/>
</dbReference>
<dbReference type="Proteomes" id="UP000604825">
    <property type="component" value="Unassembled WGS sequence"/>
</dbReference>
<sequence length="522" mass="55994">MAAAATTFSKSCLPEVVSSCALWRSTPRLYVQGLSCFLESVCAVMFPILKYSEKHSRNLILIAVFTLCCILCIAGYASTTVNIEKAKTASIDHDLRDELKFFNVLFRGTLNIARPTLCVTVSVLGEWHPNAMFCEKSMFQTLCVSVSVLLCKFEDSIRGIAMGEAAGDRVLSRLHIVSCSDSATAAPSSSALTVVHRHGPCSPLQSRGGAPSHTEILGRDQDRVDAIRRKAAAVTASKSKGGVSLLANWGKSLGTNNYVTSLRLGTPATDLLVELDTGSDQSWVQCKPCADCYEQHDPVFDPAKSSTYSAIPCGARECQELGSSSRNCSSDRKKCPYEVSYGDDSYTAGDLARDTLTLSLSPADTVPGFVFGCDHSNAGTFGEIDGLLGLGRGKAALPSQEAASRLPPRAYAALRSSFRSAMGRYYKRAPSSTIFDTCYDFTGHETVQIPSVALVFADGATVHLHPSGVLYTWNDVSQTCLPFVPNQDEADLSILGNTQQRTLAVIYDVGNQKIGFGAKGCA</sequence>
<protein>
    <recommendedName>
        <fullName evidence="3">Peptidase A1 domain-containing protein</fullName>
    </recommendedName>
</protein>
<dbReference type="FunFam" id="2.40.70.10:FF:000031">
    <property type="entry name" value="Aspartyl protease AED1"/>
    <property type="match status" value="1"/>
</dbReference>
<name>A0A811NHB7_9POAL</name>
<evidence type="ECO:0000313" key="4">
    <source>
        <dbReference type="EMBL" id="CAD6224465.1"/>
    </source>
</evidence>
<gene>
    <name evidence="4" type="ORF">NCGR_LOCUS16757</name>
</gene>
<evidence type="ECO:0000313" key="5">
    <source>
        <dbReference type="Proteomes" id="UP000604825"/>
    </source>
</evidence>
<dbReference type="EMBL" id="CAJGYO010000004">
    <property type="protein sequence ID" value="CAD6224465.1"/>
    <property type="molecule type" value="Genomic_DNA"/>
</dbReference>
<dbReference type="InterPro" id="IPR033121">
    <property type="entry name" value="PEPTIDASE_A1"/>
</dbReference>